<keyword evidence="3 7" id="KW-0418">Kinase</keyword>
<evidence type="ECO:0000256" key="2">
    <source>
        <dbReference type="ARBA" id="ARBA00022741"/>
    </source>
</evidence>
<keyword evidence="2" id="KW-0547">Nucleotide-binding</keyword>
<keyword evidence="5" id="KW-0812">Transmembrane</keyword>
<dbReference type="EMBL" id="ABCK01000001">
    <property type="protein sequence ID" value="EDM29675.1"/>
    <property type="molecule type" value="Genomic_DNA"/>
</dbReference>
<keyword evidence="8" id="KW-1185">Reference proteome</keyword>
<comment type="caution">
    <text evidence="7">The sequence shown here is derived from an EMBL/GenBank/DDBJ whole genome shotgun (WGS) entry which is preliminary data.</text>
</comment>
<dbReference type="InterPro" id="IPR000719">
    <property type="entry name" value="Prot_kinase_dom"/>
</dbReference>
<evidence type="ECO:0000256" key="1">
    <source>
        <dbReference type="ARBA" id="ARBA00022679"/>
    </source>
</evidence>
<dbReference type="PANTHER" id="PTHR43289">
    <property type="entry name" value="MITOGEN-ACTIVATED PROTEIN KINASE KINASE KINASE 20-RELATED"/>
    <property type="match status" value="1"/>
</dbReference>
<dbReference type="InterPro" id="IPR011009">
    <property type="entry name" value="Kinase-like_dom_sf"/>
</dbReference>
<dbReference type="Gene3D" id="1.25.40.10">
    <property type="entry name" value="Tetratricopeptide repeat domain"/>
    <property type="match status" value="1"/>
</dbReference>
<keyword evidence="5" id="KW-0472">Membrane</keyword>
<dbReference type="SUPFAM" id="SSF56112">
    <property type="entry name" value="Protein kinase-like (PK-like)"/>
    <property type="match status" value="1"/>
</dbReference>
<keyword evidence="1" id="KW-0808">Transferase</keyword>
<accession>A6DFU5</accession>
<sequence>MNDENQDLYTNFKPLGEHFRAAFEEQSTKDTLFYDEISNVHDRYQKDTEIDHGGMKQVSRYSDRFTMREIALAELLDSDSPANIDRFIREARLTASLQHPSIMPIYDMGLNDDGEPFFTMKLFQGLRVDEWREKIDIRKSDSFQEMMQIFVKVCQAISYAHDNGVIHLDLKPENIGVGAYGEVLVFDWGIAKIIDDQDDSPTASLLDPQVYNDATLNGVIKGSPGYLAPEQIDSKYGAKDERTDVYALGGILYFILSGHKPIKSNDDLMESLNKTINGDIIKPSKMVDFAIPESLEAVAMKALSTKSENRYQSVDELLSEVNLWINGFATHAENASFSRSLVLLMRRHKDITLMMALMSIIVIYGIAQIIISERRAVKNEQEAIAALELYKTEKEHSKQLGKEVAPYMVNDLLKELSESSTYDFDKALRIAQTTVARDPDFSDARLVLGRTHFVRQEFQLALETLTSLTENQRKHSKIFDLAKKYGSMKSDSELLKTKDLINLMNELKHMQMSFLMAGFAEQKMNDVQDKINIAEYMLKVTNKLAAPTMNLKIKVLDNEALSVDLSDNPQLTSVSGIRNLNVKILNISNTSIKITLDLARMPLETLIIKKSKIPNIHELTKLKGLNTLVIGTNDYPRFNKRKNLNGVEIIRQ</sequence>
<proteinExistence type="predicted"/>
<dbReference type="Gene3D" id="1.10.510.10">
    <property type="entry name" value="Transferase(Phosphotransferase) domain 1"/>
    <property type="match status" value="1"/>
</dbReference>
<dbReference type="CDD" id="cd14014">
    <property type="entry name" value="STKc_PknB_like"/>
    <property type="match status" value="1"/>
</dbReference>
<organism evidence="7 8">
    <name type="scientific">Lentisphaera araneosa HTCC2155</name>
    <dbReference type="NCBI Taxonomy" id="313628"/>
    <lineage>
        <taxon>Bacteria</taxon>
        <taxon>Pseudomonadati</taxon>
        <taxon>Lentisphaerota</taxon>
        <taxon>Lentisphaeria</taxon>
        <taxon>Lentisphaerales</taxon>
        <taxon>Lentisphaeraceae</taxon>
        <taxon>Lentisphaera</taxon>
    </lineage>
</organism>
<dbReference type="Pfam" id="PF00069">
    <property type="entry name" value="Pkinase"/>
    <property type="match status" value="1"/>
</dbReference>
<feature type="transmembrane region" description="Helical" evidence="5">
    <location>
        <begin position="351"/>
        <end position="371"/>
    </location>
</feature>
<dbReference type="RefSeq" id="WP_007276794.1">
    <property type="nucleotide sequence ID" value="NZ_ABCK01000001.1"/>
</dbReference>
<dbReference type="Proteomes" id="UP000004947">
    <property type="component" value="Unassembled WGS sequence"/>
</dbReference>
<dbReference type="PROSITE" id="PS50011">
    <property type="entry name" value="PROTEIN_KINASE_DOM"/>
    <property type="match status" value="1"/>
</dbReference>
<gene>
    <name evidence="7" type="ORF">LNTAR_18033</name>
</gene>
<evidence type="ECO:0000313" key="7">
    <source>
        <dbReference type="EMBL" id="EDM29675.1"/>
    </source>
</evidence>
<dbReference type="Pfam" id="PF14559">
    <property type="entry name" value="TPR_19"/>
    <property type="match status" value="1"/>
</dbReference>
<keyword evidence="5" id="KW-1133">Transmembrane helix</keyword>
<dbReference type="AlphaFoldDB" id="A6DFU5"/>
<feature type="domain" description="Protein kinase" evidence="6">
    <location>
        <begin position="44"/>
        <end position="325"/>
    </location>
</feature>
<keyword evidence="4" id="KW-0067">ATP-binding</keyword>
<dbReference type="InterPro" id="IPR011990">
    <property type="entry name" value="TPR-like_helical_dom_sf"/>
</dbReference>
<dbReference type="GO" id="GO:0005524">
    <property type="term" value="F:ATP binding"/>
    <property type="evidence" value="ECO:0007669"/>
    <property type="project" value="UniProtKB-KW"/>
</dbReference>
<evidence type="ECO:0000259" key="6">
    <source>
        <dbReference type="PROSITE" id="PS50011"/>
    </source>
</evidence>
<evidence type="ECO:0000256" key="4">
    <source>
        <dbReference type="ARBA" id="ARBA00022840"/>
    </source>
</evidence>
<name>A6DFU5_9BACT</name>
<dbReference type="GO" id="GO:0004674">
    <property type="term" value="F:protein serine/threonine kinase activity"/>
    <property type="evidence" value="ECO:0007669"/>
    <property type="project" value="TreeGrafter"/>
</dbReference>
<protein>
    <submittedName>
        <fullName evidence="7">Serine/threonine-protein kinase</fullName>
    </submittedName>
</protein>
<dbReference type="PANTHER" id="PTHR43289:SF6">
    <property type="entry name" value="SERINE_THREONINE-PROTEIN KINASE NEKL-3"/>
    <property type="match status" value="1"/>
</dbReference>
<dbReference type="Gene3D" id="3.30.200.20">
    <property type="entry name" value="Phosphorylase Kinase, domain 1"/>
    <property type="match status" value="1"/>
</dbReference>
<evidence type="ECO:0000256" key="3">
    <source>
        <dbReference type="ARBA" id="ARBA00022777"/>
    </source>
</evidence>
<evidence type="ECO:0000256" key="5">
    <source>
        <dbReference type="SAM" id="Phobius"/>
    </source>
</evidence>
<dbReference type="eggNOG" id="COG0515">
    <property type="taxonomic scope" value="Bacteria"/>
</dbReference>
<dbReference type="SMART" id="SM00220">
    <property type="entry name" value="S_TKc"/>
    <property type="match status" value="1"/>
</dbReference>
<dbReference type="STRING" id="313628.LNTAR_18033"/>
<evidence type="ECO:0000313" key="8">
    <source>
        <dbReference type="Proteomes" id="UP000004947"/>
    </source>
</evidence>
<reference evidence="7 8" key="1">
    <citation type="journal article" date="2010" name="J. Bacteriol.">
        <title>Genome sequence of Lentisphaera araneosa HTCC2155T, the type species of the order Lentisphaerales in the phylum Lentisphaerae.</title>
        <authorList>
            <person name="Thrash J.C."/>
            <person name="Cho J.C."/>
            <person name="Vergin K.L."/>
            <person name="Morris R.M."/>
            <person name="Giovannoni S.J."/>
        </authorList>
    </citation>
    <scope>NUCLEOTIDE SEQUENCE [LARGE SCALE GENOMIC DNA]</scope>
    <source>
        <strain evidence="7 8">HTCC2155</strain>
    </source>
</reference>
<dbReference type="OrthoDB" id="9801841at2"/>